<sequence>MKIDDEPTLDTIDDYNNNESPEKRKTIYLIIAGLVIFMIGLSIIKVTNDTVSDYIGTSSSLGIDVSKH</sequence>
<reference evidence="2" key="1">
    <citation type="submission" date="2020-01" db="EMBL/GenBank/DDBJ databases">
        <authorList>
            <person name="Meier V. D."/>
            <person name="Meier V D."/>
        </authorList>
    </citation>
    <scope>NUCLEOTIDE SEQUENCE</scope>
    <source>
        <strain evidence="2">HLG_WM_MAG_06</strain>
    </source>
</reference>
<dbReference type="AlphaFoldDB" id="A0A6S6T834"/>
<evidence type="ECO:0000313" key="2">
    <source>
        <dbReference type="EMBL" id="CAA6812758.1"/>
    </source>
</evidence>
<feature type="transmembrane region" description="Helical" evidence="1">
    <location>
        <begin position="26"/>
        <end position="44"/>
    </location>
</feature>
<name>A0A6S6T834_9BACT</name>
<keyword evidence="1" id="KW-1133">Transmembrane helix</keyword>
<accession>A0A6S6T834</accession>
<organism evidence="2">
    <name type="scientific">uncultured Sulfurovum sp</name>
    <dbReference type="NCBI Taxonomy" id="269237"/>
    <lineage>
        <taxon>Bacteria</taxon>
        <taxon>Pseudomonadati</taxon>
        <taxon>Campylobacterota</taxon>
        <taxon>Epsilonproteobacteria</taxon>
        <taxon>Campylobacterales</taxon>
        <taxon>Sulfurovaceae</taxon>
        <taxon>Sulfurovum</taxon>
        <taxon>environmental samples</taxon>
    </lineage>
</organism>
<keyword evidence="1" id="KW-0472">Membrane</keyword>
<gene>
    <name evidence="2" type="ORF">HELGO_WM5606</name>
</gene>
<keyword evidence="1" id="KW-0812">Transmembrane</keyword>
<proteinExistence type="predicted"/>
<dbReference type="EMBL" id="CACVAP010000068">
    <property type="protein sequence ID" value="CAA6812758.1"/>
    <property type="molecule type" value="Genomic_DNA"/>
</dbReference>
<evidence type="ECO:0000256" key="1">
    <source>
        <dbReference type="SAM" id="Phobius"/>
    </source>
</evidence>
<protein>
    <submittedName>
        <fullName evidence="2">Uncharacterized protein</fullName>
    </submittedName>
</protein>